<evidence type="ECO:0000256" key="9">
    <source>
        <dbReference type="ARBA" id="ARBA00023004"/>
    </source>
</evidence>
<dbReference type="Gene3D" id="1.20.120.1770">
    <property type="match status" value="1"/>
</dbReference>
<evidence type="ECO:0000259" key="13">
    <source>
        <dbReference type="Pfam" id="PF03188"/>
    </source>
</evidence>
<keyword evidence="9" id="KW-0408">Iron</keyword>
<keyword evidence="10 12" id="KW-0472">Membrane</keyword>
<dbReference type="OrthoDB" id="432881at2759"/>
<comment type="subcellular location">
    <subcellularLocation>
        <location evidence="2">Membrane</location>
        <topology evidence="2">Multi-pass membrane protein</topology>
    </subcellularLocation>
</comment>
<feature type="transmembrane region" description="Helical" evidence="12">
    <location>
        <begin position="152"/>
        <end position="179"/>
    </location>
</feature>
<evidence type="ECO:0000256" key="12">
    <source>
        <dbReference type="SAM" id="Phobius"/>
    </source>
</evidence>
<dbReference type="InterPro" id="IPR006593">
    <property type="entry name" value="Cyt_b561/ferric_Rdtase_TM"/>
</dbReference>
<comment type="cofactor">
    <cofactor evidence="1">
        <name>heme b</name>
        <dbReference type="ChEBI" id="CHEBI:60344"/>
    </cofactor>
</comment>
<evidence type="ECO:0000256" key="7">
    <source>
        <dbReference type="ARBA" id="ARBA00022982"/>
    </source>
</evidence>
<feature type="transmembrane region" description="Helical" evidence="12">
    <location>
        <begin position="200"/>
        <end position="220"/>
    </location>
</feature>
<keyword evidence="3" id="KW-0813">Transport</keyword>
<feature type="transmembrane region" description="Helical" evidence="12">
    <location>
        <begin position="54"/>
        <end position="73"/>
    </location>
</feature>
<dbReference type="STRING" id="1328759.A0A5C2SRJ5"/>
<dbReference type="Proteomes" id="UP000313359">
    <property type="component" value="Unassembled WGS sequence"/>
</dbReference>
<feature type="compositionally biased region" description="Polar residues" evidence="11">
    <location>
        <begin position="1"/>
        <end position="10"/>
    </location>
</feature>
<evidence type="ECO:0000256" key="8">
    <source>
        <dbReference type="ARBA" id="ARBA00022989"/>
    </source>
</evidence>
<dbReference type="AlphaFoldDB" id="A0A5C2SRJ5"/>
<dbReference type="Pfam" id="PF03188">
    <property type="entry name" value="Cytochrom_B561"/>
    <property type="match status" value="1"/>
</dbReference>
<evidence type="ECO:0000256" key="5">
    <source>
        <dbReference type="ARBA" id="ARBA00022692"/>
    </source>
</evidence>
<proteinExistence type="predicted"/>
<keyword evidence="6" id="KW-0479">Metal-binding</keyword>
<evidence type="ECO:0000256" key="10">
    <source>
        <dbReference type="ARBA" id="ARBA00023136"/>
    </source>
</evidence>
<dbReference type="CDD" id="cd08761">
    <property type="entry name" value="Cyt_b561_CYB561D2_like"/>
    <property type="match status" value="1"/>
</dbReference>
<evidence type="ECO:0000256" key="6">
    <source>
        <dbReference type="ARBA" id="ARBA00022723"/>
    </source>
</evidence>
<evidence type="ECO:0000256" key="3">
    <source>
        <dbReference type="ARBA" id="ARBA00022448"/>
    </source>
</evidence>
<keyword evidence="5 12" id="KW-0812">Transmembrane</keyword>
<evidence type="ECO:0000313" key="15">
    <source>
        <dbReference type="Proteomes" id="UP000313359"/>
    </source>
</evidence>
<evidence type="ECO:0000256" key="1">
    <source>
        <dbReference type="ARBA" id="ARBA00001970"/>
    </source>
</evidence>
<dbReference type="EMBL" id="ML122251">
    <property type="protein sequence ID" value="RPD65981.1"/>
    <property type="molecule type" value="Genomic_DNA"/>
</dbReference>
<accession>A0A5C2SRJ5</accession>
<dbReference type="PANTHER" id="PTHR15422:SF45">
    <property type="entry name" value="CYTOCHROME B561 DOMAIN-CONTAINING PROTEIN"/>
    <property type="match status" value="1"/>
</dbReference>
<feature type="transmembrane region" description="Helical" evidence="12">
    <location>
        <begin position="121"/>
        <end position="140"/>
    </location>
</feature>
<feature type="region of interest" description="Disordered" evidence="11">
    <location>
        <begin position="1"/>
        <end position="26"/>
    </location>
</feature>
<name>A0A5C2SRJ5_9APHY</name>
<dbReference type="InterPro" id="IPR045150">
    <property type="entry name" value="CYB561D1/2"/>
</dbReference>
<feature type="domain" description="Cytochrome b561" evidence="13">
    <location>
        <begin position="85"/>
        <end position="215"/>
    </location>
</feature>
<dbReference type="GO" id="GO:0016020">
    <property type="term" value="C:membrane"/>
    <property type="evidence" value="ECO:0007669"/>
    <property type="project" value="UniProtKB-SubCell"/>
</dbReference>
<dbReference type="PANTHER" id="PTHR15422">
    <property type="entry name" value="OS05G0565100 PROTEIN"/>
    <property type="match status" value="1"/>
</dbReference>
<evidence type="ECO:0000313" key="14">
    <source>
        <dbReference type="EMBL" id="RPD65981.1"/>
    </source>
</evidence>
<evidence type="ECO:0000256" key="11">
    <source>
        <dbReference type="SAM" id="MobiDB-lite"/>
    </source>
</evidence>
<organism evidence="14 15">
    <name type="scientific">Lentinus tigrinus ALCF2SS1-6</name>
    <dbReference type="NCBI Taxonomy" id="1328759"/>
    <lineage>
        <taxon>Eukaryota</taxon>
        <taxon>Fungi</taxon>
        <taxon>Dikarya</taxon>
        <taxon>Basidiomycota</taxon>
        <taxon>Agaricomycotina</taxon>
        <taxon>Agaricomycetes</taxon>
        <taxon>Polyporales</taxon>
        <taxon>Polyporaceae</taxon>
        <taxon>Lentinus</taxon>
    </lineage>
</organism>
<reference evidence="14" key="1">
    <citation type="journal article" date="2018" name="Genome Biol. Evol.">
        <title>Genomics and development of Lentinus tigrinus, a white-rot wood-decaying mushroom with dimorphic fruiting bodies.</title>
        <authorList>
            <person name="Wu B."/>
            <person name="Xu Z."/>
            <person name="Knudson A."/>
            <person name="Carlson A."/>
            <person name="Chen N."/>
            <person name="Kovaka S."/>
            <person name="LaButti K."/>
            <person name="Lipzen A."/>
            <person name="Pennachio C."/>
            <person name="Riley R."/>
            <person name="Schakwitz W."/>
            <person name="Umezawa K."/>
            <person name="Ohm R.A."/>
            <person name="Grigoriev I.V."/>
            <person name="Nagy L.G."/>
            <person name="Gibbons J."/>
            <person name="Hibbett D."/>
        </authorList>
    </citation>
    <scope>NUCLEOTIDE SEQUENCE [LARGE SCALE GENOMIC DNA]</scope>
    <source>
        <strain evidence="14">ALCF2SS1-6</strain>
    </source>
</reference>
<keyword evidence="4" id="KW-0349">Heme</keyword>
<dbReference type="GO" id="GO:0046872">
    <property type="term" value="F:metal ion binding"/>
    <property type="evidence" value="ECO:0007669"/>
    <property type="project" value="UniProtKB-KW"/>
</dbReference>
<keyword evidence="8 12" id="KW-1133">Transmembrane helix</keyword>
<evidence type="ECO:0000256" key="4">
    <source>
        <dbReference type="ARBA" id="ARBA00022617"/>
    </source>
</evidence>
<protein>
    <recommendedName>
        <fullName evidence="13">Cytochrome b561 domain-containing protein</fullName>
    </recommendedName>
</protein>
<feature type="transmembrane region" description="Helical" evidence="12">
    <location>
        <begin position="79"/>
        <end position="101"/>
    </location>
</feature>
<gene>
    <name evidence="14" type="ORF">L227DRAFT_648781</name>
</gene>
<dbReference type="GO" id="GO:0140575">
    <property type="term" value="F:transmembrane monodehydroascorbate reductase activity"/>
    <property type="evidence" value="ECO:0007669"/>
    <property type="project" value="InterPro"/>
</dbReference>
<sequence length="257" mass="28046">MPALASSTTPERSDPEAEPLTLDPDTPTIETLDMGFDEQFVKPEGRPGDVAAQWAAYISVGVFLLTTWIMTLSNNPTSLGLFFFHPILQSLSIAMFTYGILTLQPTSQAKTKAAGLTRHQLAMIALGVPAICLGTLAIVWRKSMSEHPHFTTWHGTIGIISIAWMVVQVALGGASVWFGGRLFGGNPRAKLVWKYHRLSGYLLFPLFLLAAHLGGAWSSWSTANSAFVVRLLAFTVSPIVLLAAILVRVRTSKMQFF</sequence>
<feature type="transmembrane region" description="Helical" evidence="12">
    <location>
        <begin position="226"/>
        <end position="247"/>
    </location>
</feature>
<keyword evidence="15" id="KW-1185">Reference proteome</keyword>
<evidence type="ECO:0000256" key="2">
    <source>
        <dbReference type="ARBA" id="ARBA00004141"/>
    </source>
</evidence>
<keyword evidence="7" id="KW-0249">Electron transport</keyword>